<feature type="transmembrane region" description="Helical" evidence="6">
    <location>
        <begin position="35"/>
        <end position="59"/>
    </location>
</feature>
<evidence type="ECO:0000313" key="8">
    <source>
        <dbReference type="EMBL" id="GBG13128.1"/>
    </source>
</evidence>
<evidence type="ECO:0000313" key="9">
    <source>
        <dbReference type="Proteomes" id="UP000245081"/>
    </source>
</evidence>
<gene>
    <name evidence="8" type="ORF">NMK_0666</name>
</gene>
<feature type="transmembrane region" description="Helical" evidence="6">
    <location>
        <begin position="212"/>
        <end position="232"/>
    </location>
</feature>
<dbReference type="Pfam" id="PF00892">
    <property type="entry name" value="EamA"/>
    <property type="match status" value="2"/>
</dbReference>
<comment type="subcellular location">
    <subcellularLocation>
        <location evidence="1">Membrane</location>
        <topology evidence="1">Multi-pass membrane protein</topology>
    </subcellularLocation>
</comment>
<evidence type="ECO:0000259" key="7">
    <source>
        <dbReference type="Pfam" id="PF00892"/>
    </source>
</evidence>
<feature type="transmembrane region" description="Helical" evidence="6">
    <location>
        <begin position="183"/>
        <end position="200"/>
    </location>
</feature>
<feature type="transmembrane region" description="Helical" evidence="6">
    <location>
        <begin position="269"/>
        <end position="286"/>
    </location>
</feature>
<organism evidence="8 9">
    <name type="scientific">Novimethylophilus kurashikiensis</name>
    <dbReference type="NCBI Taxonomy" id="1825523"/>
    <lineage>
        <taxon>Bacteria</taxon>
        <taxon>Pseudomonadati</taxon>
        <taxon>Pseudomonadota</taxon>
        <taxon>Betaproteobacteria</taxon>
        <taxon>Nitrosomonadales</taxon>
        <taxon>Methylophilaceae</taxon>
        <taxon>Novimethylophilus</taxon>
    </lineage>
</organism>
<evidence type="ECO:0000256" key="5">
    <source>
        <dbReference type="ARBA" id="ARBA00023136"/>
    </source>
</evidence>
<dbReference type="PANTHER" id="PTHR32322">
    <property type="entry name" value="INNER MEMBRANE TRANSPORTER"/>
    <property type="match status" value="1"/>
</dbReference>
<feature type="transmembrane region" description="Helical" evidence="6">
    <location>
        <begin position="244"/>
        <end position="263"/>
    </location>
</feature>
<feature type="domain" description="EamA" evidence="7">
    <location>
        <begin position="13"/>
        <end position="140"/>
    </location>
</feature>
<feature type="transmembrane region" description="Helical" evidence="6">
    <location>
        <begin position="95"/>
        <end position="117"/>
    </location>
</feature>
<keyword evidence="3 6" id="KW-0812">Transmembrane</keyword>
<keyword evidence="4 6" id="KW-1133">Transmembrane helix</keyword>
<dbReference type="InterPro" id="IPR050638">
    <property type="entry name" value="AA-Vitamin_Transporters"/>
</dbReference>
<dbReference type="Proteomes" id="UP000245081">
    <property type="component" value="Unassembled WGS sequence"/>
</dbReference>
<evidence type="ECO:0000256" key="2">
    <source>
        <dbReference type="ARBA" id="ARBA00007362"/>
    </source>
</evidence>
<dbReference type="SUPFAM" id="SSF103481">
    <property type="entry name" value="Multidrug resistance efflux transporter EmrE"/>
    <property type="match status" value="2"/>
</dbReference>
<feature type="transmembrane region" description="Helical" evidence="6">
    <location>
        <begin position="124"/>
        <end position="141"/>
    </location>
</feature>
<dbReference type="PANTHER" id="PTHR32322:SF2">
    <property type="entry name" value="EAMA DOMAIN-CONTAINING PROTEIN"/>
    <property type="match status" value="1"/>
</dbReference>
<feature type="transmembrane region" description="Helical" evidence="6">
    <location>
        <begin position="12"/>
        <end position="29"/>
    </location>
</feature>
<dbReference type="InterPro" id="IPR000620">
    <property type="entry name" value="EamA_dom"/>
</dbReference>
<reference evidence="8 9" key="1">
    <citation type="journal article" date="2018" name="Environ. Microbiol.">
        <title>Isolation and genomic characterization of Novimethylophilus kurashikiensis gen. nov. sp. nov., a new lanthanide-dependent methylotrophic species of Methylophilaceae.</title>
        <authorList>
            <person name="Lv H."/>
            <person name="Sahin N."/>
            <person name="Tani A."/>
        </authorList>
    </citation>
    <scope>NUCLEOTIDE SEQUENCE [LARGE SCALE GENOMIC DNA]</scope>
    <source>
        <strain evidence="8 9">La2-4</strain>
    </source>
</reference>
<dbReference type="AlphaFoldDB" id="A0A2R5F6C0"/>
<proteinExistence type="inferred from homology"/>
<dbReference type="GO" id="GO:0016020">
    <property type="term" value="C:membrane"/>
    <property type="evidence" value="ECO:0007669"/>
    <property type="project" value="UniProtKB-SubCell"/>
</dbReference>
<feature type="transmembrane region" description="Helical" evidence="6">
    <location>
        <begin position="71"/>
        <end position="89"/>
    </location>
</feature>
<name>A0A2R5F6C0_9PROT</name>
<dbReference type="RefSeq" id="WP_109014328.1">
    <property type="nucleotide sequence ID" value="NZ_BDOQ01000002.1"/>
</dbReference>
<keyword evidence="5 6" id="KW-0472">Membrane</keyword>
<evidence type="ECO:0000256" key="1">
    <source>
        <dbReference type="ARBA" id="ARBA00004141"/>
    </source>
</evidence>
<evidence type="ECO:0000256" key="6">
    <source>
        <dbReference type="SAM" id="Phobius"/>
    </source>
</evidence>
<dbReference type="OrthoDB" id="5295396at2"/>
<feature type="transmembrane region" description="Helical" evidence="6">
    <location>
        <begin position="153"/>
        <end position="171"/>
    </location>
</feature>
<comment type="similarity">
    <text evidence="2">Belongs to the EamA transporter family.</text>
</comment>
<protein>
    <recommendedName>
        <fullName evidence="7">EamA domain-containing protein</fullName>
    </recommendedName>
</protein>
<dbReference type="InterPro" id="IPR037185">
    <property type="entry name" value="EmrE-like"/>
</dbReference>
<evidence type="ECO:0000256" key="4">
    <source>
        <dbReference type="ARBA" id="ARBA00022989"/>
    </source>
</evidence>
<feature type="domain" description="EamA" evidence="7">
    <location>
        <begin position="152"/>
        <end position="283"/>
    </location>
</feature>
<accession>A0A2R5F6C0</accession>
<dbReference type="EMBL" id="BDOQ01000002">
    <property type="protein sequence ID" value="GBG13128.1"/>
    <property type="molecule type" value="Genomic_DNA"/>
</dbReference>
<evidence type="ECO:0000256" key="3">
    <source>
        <dbReference type="ARBA" id="ARBA00022692"/>
    </source>
</evidence>
<keyword evidence="9" id="KW-1185">Reference proteome</keyword>
<comment type="caution">
    <text evidence="8">The sequence shown here is derived from an EMBL/GenBank/DDBJ whole genome shotgun (WGS) entry which is preliminary data.</text>
</comment>
<sequence>MSNFTPSQTFSQFGLIFGAVVWGLIWYPYRLLEEAGITGIQSSLLTYGFALLAGIVVFARHWREVRHIPKEAFWIAIAAGWTNLSYVLAVLEGEVMRVLLLFYLAPLWTLILARFLLHEKPGRPGYVVMLLSLLGMLTMLWQPGSWPLPQNWAEWIALSAGFGFASTNVMTRWAGHVSLQAKSFAVWIGVFVIAGVFMLVQHPHGALPSISSIHWGMMLLMGLALAATTWLVQLGVTNTPANKAAVIFMFELVVAAVSSYWLAGEELSPREWIGGLMIIGAALYSGKMEEKK</sequence>